<keyword evidence="2 3" id="KW-0040">ANK repeat</keyword>
<dbReference type="SUPFAM" id="SSF48371">
    <property type="entry name" value="ARM repeat"/>
    <property type="match status" value="1"/>
</dbReference>
<dbReference type="Gene3D" id="1.25.10.10">
    <property type="entry name" value="Leucine-rich Repeat Variant"/>
    <property type="match status" value="1"/>
</dbReference>
<proteinExistence type="predicted"/>
<evidence type="ECO:0000313" key="5">
    <source>
        <dbReference type="Proteomes" id="UP000199111"/>
    </source>
</evidence>
<organism evidence="4 5">
    <name type="scientific">Streptosporangium canum</name>
    <dbReference type="NCBI Taxonomy" id="324952"/>
    <lineage>
        <taxon>Bacteria</taxon>
        <taxon>Bacillati</taxon>
        <taxon>Actinomycetota</taxon>
        <taxon>Actinomycetes</taxon>
        <taxon>Streptosporangiales</taxon>
        <taxon>Streptosporangiaceae</taxon>
        <taxon>Streptosporangium</taxon>
    </lineage>
</organism>
<dbReference type="InterPro" id="IPR011989">
    <property type="entry name" value="ARM-like"/>
</dbReference>
<dbReference type="SUPFAM" id="SSF48403">
    <property type="entry name" value="Ankyrin repeat"/>
    <property type="match status" value="1"/>
</dbReference>
<dbReference type="SMART" id="SM00248">
    <property type="entry name" value="ANK"/>
    <property type="match status" value="4"/>
</dbReference>
<dbReference type="PANTHER" id="PTHR24173">
    <property type="entry name" value="ANKYRIN REPEAT CONTAINING"/>
    <property type="match status" value="1"/>
</dbReference>
<dbReference type="PROSITE" id="PS50088">
    <property type="entry name" value="ANK_REPEAT"/>
    <property type="match status" value="4"/>
</dbReference>
<feature type="repeat" description="ANK" evidence="3">
    <location>
        <begin position="33"/>
        <end position="65"/>
    </location>
</feature>
<dbReference type="Pfam" id="PF00023">
    <property type="entry name" value="Ank"/>
    <property type="match status" value="1"/>
</dbReference>
<evidence type="ECO:0000313" key="4">
    <source>
        <dbReference type="EMBL" id="SFL14374.1"/>
    </source>
</evidence>
<keyword evidence="5" id="KW-1185">Reference proteome</keyword>
<dbReference type="InterPro" id="IPR036770">
    <property type="entry name" value="Ankyrin_rpt-contain_sf"/>
</dbReference>
<dbReference type="Pfam" id="PF12796">
    <property type="entry name" value="Ank_2"/>
    <property type="match status" value="1"/>
</dbReference>
<protein>
    <submittedName>
        <fullName evidence="4">Ankyrin repeat-containing protein</fullName>
    </submittedName>
</protein>
<dbReference type="InterPro" id="IPR016024">
    <property type="entry name" value="ARM-type_fold"/>
</dbReference>
<dbReference type="RefSeq" id="WP_093892160.1">
    <property type="nucleotide sequence ID" value="NZ_FOQY01000059.1"/>
</dbReference>
<reference evidence="5" key="1">
    <citation type="submission" date="2016-10" db="EMBL/GenBank/DDBJ databases">
        <authorList>
            <person name="Varghese N."/>
            <person name="Submissions S."/>
        </authorList>
    </citation>
    <scope>NUCLEOTIDE SEQUENCE [LARGE SCALE GENOMIC DNA]</scope>
    <source>
        <strain evidence="5">CGMCC 4.2126</strain>
    </source>
</reference>
<dbReference type="EMBL" id="FOQY01000059">
    <property type="protein sequence ID" value="SFL14374.1"/>
    <property type="molecule type" value="Genomic_DNA"/>
</dbReference>
<name>A0A1I4F8Z8_9ACTN</name>
<dbReference type="Gene3D" id="1.25.40.20">
    <property type="entry name" value="Ankyrin repeat-containing domain"/>
    <property type="match status" value="2"/>
</dbReference>
<feature type="repeat" description="ANK" evidence="3">
    <location>
        <begin position="134"/>
        <end position="166"/>
    </location>
</feature>
<gene>
    <name evidence="4" type="ORF">SAMN05216275_15917</name>
</gene>
<keyword evidence="1" id="KW-0677">Repeat</keyword>
<dbReference type="Proteomes" id="UP000199111">
    <property type="component" value="Unassembled WGS sequence"/>
</dbReference>
<accession>A0A1I4F8Z8</accession>
<evidence type="ECO:0000256" key="2">
    <source>
        <dbReference type="ARBA" id="ARBA00023043"/>
    </source>
</evidence>
<dbReference type="PANTHER" id="PTHR24173:SF74">
    <property type="entry name" value="ANKYRIN REPEAT DOMAIN-CONTAINING PROTEIN 16"/>
    <property type="match status" value="1"/>
</dbReference>
<dbReference type="InterPro" id="IPR002110">
    <property type="entry name" value="Ankyrin_rpt"/>
</dbReference>
<feature type="repeat" description="ANK" evidence="3">
    <location>
        <begin position="101"/>
        <end position="133"/>
    </location>
</feature>
<feature type="repeat" description="ANK" evidence="3">
    <location>
        <begin position="68"/>
        <end position="100"/>
    </location>
</feature>
<dbReference type="AlphaFoldDB" id="A0A1I4F8Z8"/>
<evidence type="ECO:0000256" key="3">
    <source>
        <dbReference type="PROSITE-ProRule" id="PRU00023"/>
    </source>
</evidence>
<sequence length="482" mass="50723">MYEELLDAVAGNDAERVERLLQSGTGADPDGAGETTALYRASTDGRVTIVRALLAAGADPNRASGGEDEGLPLSGAAAWNHADVVEALLEAGAEPSGRESGGWSALLWAAANGQADALKVLLAAGAEAEEANDSGETALTLATRRGALGAVSALLEAGADPTRSDGEGDTPLAIAYDWLGTQLESALLEQVTEQAPEGSQFVVGRSRAADGTDLVTVAAVGPDGERAVELQCQRGHAAIATLLEDASSEFLPFDELVERALPYRDVDEEAETWWTVAGSLSRRADEDTFESAARLCVSEDPRKREFAVDVLAEFGFSGEEKPFLDRTLPILRRMAATEGDERVLRSVLGALGHHADPRSLPEVLEIITADGWARTQADPAALAAVLPPGHSEGLALLISMTEDADEEVRDWATMGLAGLSEDSGQIRDALAARLDDDDLSTVAEATRGLATRGDARAQKGVERVLAESDEDDEYVRDLVRGS</sequence>
<evidence type="ECO:0000256" key="1">
    <source>
        <dbReference type="ARBA" id="ARBA00022737"/>
    </source>
</evidence>
<dbReference type="PROSITE" id="PS50297">
    <property type="entry name" value="ANK_REP_REGION"/>
    <property type="match status" value="3"/>
</dbReference>
<dbReference type="GeneID" id="96303673"/>